<evidence type="ECO:0000313" key="1">
    <source>
        <dbReference type="EMBL" id="MFC3155679.1"/>
    </source>
</evidence>
<evidence type="ECO:0000313" key="2">
    <source>
        <dbReference type="Proteomes" id="UP001595548"/>
    </source>
</evidence>
<sequence>MKVNDRESLNWIIGPVGRAIGFVAEEAIVAGTLNRSIIVLEGSEPLLRAARETLETHGADEAVRGIDRLLTETPSLSKNAEKLKENDFGIVNSHSIIGVWGALEVAVENTVSLVLEKDKNALGLVAQAGVKTNAFEPGPLSEEDAGRLYHRIEKTLRKDLKVGEFYVKVLGVFGIDIACRRNVLSTLQEANSVRNCLLHRGGIIDERAAESSGALRSLKGQKIHITQSRYSDYYNAVSNFLREMLKAAIASSYTNNR</sequence>
<organism evidence="1 2">
    <name type="scientific">Gilvimarinus japonicus</name>
    <dbReference type="NCBI Taxonomy" id="1796469"/>
    <lineage>
        <taxon>Bacteria</taxon>
        <taxon>Pseudomonadati</taxon>
        <taxon>Pseudomonadota</taxon>
        <taxon>Gammaproteobacteria</taxon>
        <taxon>Cellvibrionales</taxon>
        <taxon>Cellvibrionaceae</taxon>
        <taxon>Gilvimarinus</taxon>
    </lineage>
</organism>
<name>A0ABV7HSP3_9GAMM</name>
<keyword evidence="2" id="KW-1185">Reference proteome</keyword>
<gene>
    <name evidence="1" type="ORF">ACFOEB_10745</name>
</gene>
<accession>A0ABV7HSP3</accession>
<comment type="caution">
    <text evidence="1">The sequence shown here is derived from an EMBL/GenBank/DDBJ whole genome shotgun (WGS) entry which is preliminary data.</text>
</comment>
<proteinExistence type="predicted"/>
<dbReference type="RefSeq" id="WP_382416512.1">
    <property type="nucleotide sequence ID" value="NZ_AP031500.1"/>
</dbReference>
<protein>
    <submittedName>
        <fullName evidence="1">Uncharacterized protein</fullName>
    </submittedName>
</protein>
<reference evidence="2" key="1">
    <citation type="journal article" date="2019" name="Int. J. Syst. Evol. Microbiol.">
        <title>The Global Catalogue of Microorganisms (GCM) 10K type strain sequencing project: providing services to taxonomists for standard genome sequencing and annotation.</title>
        <authorList>
            <consortium name="The Broad Institute Genomics Platform"/>
            <consortium name="The Broad Institute Genome Sequencing Center for Infectious Disease"/>
            <person name="Wu L."/>
            <person name="Ma J."/>
        </authorList>
    </citation>
    <scope>NUCLEOTIDE SEQUENCE [LARGE SCALE GENOMIC DNA]</scope>
    <source>
        <strain evidence="2">KCTC 52141</strain>
    </source>
</reference>
<dbReference type="Proteomes" id="UP001595548">
    <property type="component" value="Unassembled WGS sequence"/>
</dbReference>
<dbReference type="EMBL" id="JBHRTL010000006">
    <property type="protein sequence ID" value="MFC3155679.1"/>
    <property type="molecule type" value="Genomic_DNA"/>
</dbReference>